<dbReference type="Proteomes" id="UP000664332">
    <property type="component" value="Unassembled WGS sequence"/>
</dbReference>
<dbReference type="InterPro" id="IPR025662">
    <property type="entry name" value="Sigma_54_int_dom_ATP-bd_1"/>
</dbReference>
<evidence type="ECO:0000256" key="3">
    <source>
        <dbReference type="ARBA" id="ARBA00022741"/>
    </source>
</evidence>
<proteinExistence type="inferred from homology"/>
<gene>
    <name evidence="6" type="ORF">JZY06_09430</name>
</gene>
<dbReference type="PROSITE" id="PS00675">
    <property type="entry name" value="SIGMA54_INTERACT_1"/>
    <property type="match status" value="1"/>
</dbReference>
<feature type="domain" description="ABC transporter" evidence="5">
    <location>
        <begin position="59"/>
        <end position="296"/>
    </location>
</feature>
<name>A0A939IYM7_9CORY</name>
<dbReference type="PANTHER" id="PTHR43553">
    <property type="entry name" value="HEAVY METAL TRANSPORTER"/>
    <property type="match status" value="1"/>
</dbReference>
<evidence type="ECO:0000256" key="2">
    <source>
        <dbReference type="ARBA" id="ARBA00022448"/>
    </source>
</evidence>
<evidence type="ECO:0000259" key="5">
    <source>
        <dbReference type="PROSITE" id="PS50893"/>
    </source>
</evidence>
<dbReference type="SMART" id="SM00382">
    <property type="entry name" value="AAA"/>
    <property type="match status" value="2"/>
</dbReference>
<dbReference type="InterPro" id="IPR017871">
    <property type="entry name" value="ABC_transporter-like_CS"/>
</dbReference>
<dbReference type="PANTHER" id="PTHR43553:SF21">
    <property type="entry name" value="ABC TRANSPORTER ATP-BINDING PROTEIN MA_1418-RELATED"/>
    <property type="match status" value="1"/>
</dbReference>
<keyword evidence="2" id="KW-0813">Transport</keyword>
<evidence type="ECO:0000256" key="1">
    <source>
        <dbReference type="ARBA" id="ARBA00005417"/>
    </source>
</evidence>
<dbReference type="AlphaFoldDB" id="A0A939IYM7"/>
<dbReference type="CDD" id="cd03225">
    <property type="entry name" value="ABC_cobalt_CbiO_domain1"/>
    <property type="match status" value="2"/>
</dbReference>
<dbReference type="GO" id="GO:0042626">
    <property type="term" value="F:ATPase-coupled transmembrane transporter activity"/>
    <property type="evidence" value="ECO:0007669"/>
    <property type="project" value="TreeGrafter"/>
</dbReference>
<comment type="similarity">
    <text evidence="1">Belongs to the ABC transporter superfamily.</text>
</comment>
<comment type="caution">
    <text evidence="6">The sequence shown here is derived from an EMBL/GenBank/DDBJ whole genome shotgun (WGS) entry which is preliminary data.</text>
</comment>
<keyword evidence="4 6" id="KW-0067">ATP-binding</keyword>
<dbReference type="Gene3D" id="3.40.50.300">
    <property type="entry name" value="P-loop containing nucleotide triphosphate hydrolases"/>
    <property type="match status" value="2"/>
</dbReference>
<dbReference type="GO" id="GO:0043190">
    <property type="term" value="C:ATP-binding cassette (ABC) transporter complex"/>
    <property type="evidence" value="ECO:0007669"/>
    <property type="project" value="TreeGrafter"/>
</dbReference>
<sequence>MAVFFLHPGPVFPTTTPEPIFLSPLPCAVQGQAQHAHKGFPVTPIPGHSDSPPAGGAPIHASGYGWRHGSRINPTLDNVSFTVEPGEKVLLLGESGAGKSTLMAAIAGVLGSDEDGDATGTLTVGGIDPRHTKGVAGLVLQDPDSQVISSRVGDDVVFGCENLGVDRETMWARARWALDVVGLELPLDHDTAKLSGGQKQRLALAGVLAMGAKVILLDEPTANLDPEGVDEVRRAVIDAVNRTGATLVVVEHRVGIWADDVDTAIVLGTGERGIIAHGPVRHVIDTQGARLARQGVWIPGITPQLPAARPVDTPVTDDNAVLGGQELVVGWNMDEPVSPPRNVSIPAGASTVITGDNGAGKTTLALTLAGLLAPLDGRVVASPALSHGTGSSSPHDWSSRQLAGRIGVVFQDPEHQFVARTVREELELGPKIIGGADRRSLTDRILGRHSTGELDEKDRDRIDELLARLRLDHLAKANPFTLSGGQKRRLSVATALVTAPRVLVLDEPTFGQDRRTFTELVVLLRELTDQGVSLISVTHDHLYADALGDYRLEITAR</sequence>
<dbReference type="SUPFAM" id="SSF52540">
    <property type="entry name" value="P-loop containing nucleoside triphosphate hydrolases"/>
    <property type="match status" value="2"/>
</dbReference>
<evidence type="ECO:0000313" key="7">
    <source>
        <dbReference type="Proteomes" id="UP000664332"/>
    </source>
</evidence>
<protein>
    <submittedName>
        <fullName evidence="6">ABC transporter ATP-binding protein</fullName>
    </submittedName>
</protein>
<dbReference type="GO" id="GO:0016887">
    <property type="term" value="F:ATP hydrolysis activity"/>
    <property type="evidence" value="ECO:0007669"/>
    <property type="project" value="InterPro"/>
</dbReference>
<dbReference type="EMBL" id="JAFLEQ010000016">
    <property type="protein sequence ID" value="MBN9644827.1"/>
    <property type="molecule type" value="Genomic_DNA"/>
</dbReference>
<feature type="domain" description="ABC transporter" evidence="5">
    <location>
        <begin position="322"/>
        <end position="555"/>
    </location>
</feature>
<organism evidence="6 7">
    <name type="scientific">Corynebacterium mendelii</name>
    <dbReference type="NCBI Taxonomy" id="2765362"/>
    <lineage>
        <taxon>Bacteria</taxon>
        <taxon>Bacillati</taxon>
        <taxon>Actinomycetota</taxon>
        <taxon>Actinomycetes</taxon>
        <taxon>Mycobacteriales</taxon>
        <taxon>Corynebacteriaceae</taxon>
        <taxon>Corynebacterium</taxon>
    </lineage>
</organism>
<reference evidence="6" key="1">
    <citation type="submission" date="2021-03" db="EMBL/GenBank/DDBJ databases">
        <authorList>
            <person name="Sun Q."/>
        </authorList>
    </citation>
    <scope>NUCLEOTIDE SEQUENCE</scope>
    <source>
        <strain evidence="6">CCM 8862</strain>
    </source>
</reference>
<dbReference type="InterPro" id="IPR027417">
    <property type="entry name" value="P-loop_NTPase"/>
</dbReference>
<dbReference type="InterPro" id="IPR003439">
    <property type="entry name" value="ABC_transporter-like_ATP-bd"/>
</dbReference>
<evidence type="ECO:0000256" key="4">
    <source>
        <dbReference type="ARBA" id="ARBA00022840"/>
    </source>
</evidence>
<dbReference type="GO" id="GO:0005524">
    <property type="term" value="F:ATP binding"/>
    <property type="evidence" value="ECO:0007669"/>
    <property type="project" value="UniProtKB-KW"/>
</dbReference>
<keyword evidence="7" id="KW-1185">Reference proteome</keyword>
<keyword evidence="3" id="KW-0547">Nucleotide-binding</keyword>
<dbReference type="InterPro" id="IPR015856">
    <property type="entry name" value="ABC_transpr_CbiO/EcfA_su"/>
</dbReference>
<dbReference type="PROSITE" id="PS00211">
    <property type="entry name" value="ABC_TRANSPORTER_1"/>
    <property type="match status" value="2"/>
</dbReference>
<dbReference type="PROSITE" id="PS50893">
    <property type="entry name" value="ABC_TRANSPORTER_2"/>
    <property type="match status" value="2"/>
</dbReference>
<evidence type="ECO:0000313" key="6">
    <source>
        <dbReference type="EMBL" id="MBN9644827.1"/>
    </source>
</evidence>
<dbReference type="InterPro" id="IPR050095">
    <property type="entry name" value="ECF_ABC_transporter_ATP-bd"/>
</dbReference>
<accession>A0A939IYM7</accession>
<dbReference type="InterPro" id="IPR003593">
    <property type="entry name" value="AAA+_ATPase"/>
</dbReference>
<dbReference type="Pfam" id="PF00005">
    <property type="entry name" value="ABC_tran"/>
    <property type="match status" value="2"/>
</dbReference>